<feature type="region of interest" description="Disordered" evidence="1">
    <location>
        <begin position="1"/>
        <end position="21"/>
    </location>
</feature>
<evidence type="ECO:0000313" key="3">
    <source>
        <dbReference type="Ensembl" id="ENSOKIP00005102103.1"/>
    </source>
</evidence>
<organism evidence="3 4">
    <name type="scientific">Oncorhynchus kisutch</name>
    <name type="common">Coho salmon</name>
    <name type="synonym">Salmo kisutch</name>
    <dbReference type="NCBI Taxonomy" id="8019"/>
    <lineage>
        <taxon>Eukaryota</taxon>
        <taxon>Metazoa</taxon>
        <taxon>Chordata</taxon>
        <taxon>Craniata</taxon>
        <taxon>Vertebrata</taxon>
        <taxon>Euteleostomi</taxon>
        <taxon>Actinopterygii</taxon>
        <taxon>Neopterygii</taxon>
        <taxon>Teleostei</taxon>
        <taxon>Protacanthopterygii</taxon>
        <taxon>Salmoniformes</taxon>
        <taxon>Salmonidae</taxon>
        <taxon>Salmoninae</taxon>
        <taxon>Oncorhynchus</taxon>
    </lineage>
</organism>
<reference evidence="3" key="1">
    <citation type="submission" date="2025-08" db="UniProtKB">
        <authorList>
            <consortium name="Ensembl"/>
        </authorList>
    </citation>
    <scope>IDENTIFICATION</scope>
</reference>
<evidence type="ECO:0000313" key="4">
    <source>
        <dbReference type="Proteomes" id="UP000694557"/>
    </source>
</evidence>
<keyword evidence="2" id="KW-0812">Transmembrane</keyword>
<name>A0A8C7KGN1_ONCKI</name>
<keyword evidence="4" id="KW-1185">Reference proteome</keyword>
<evidence type="ECO:0008006" key="5">
    <source>
        <dbReference type="Google" id="ProtNLM"/>
    </source>
</evidence>
<keyword evidence="2" id="KW-1133">Transmembrane helix</keyword>
<evidence type="ECO:0000256" key="1">
    <source>
        <dbReference type="SAM" id="MobiDB-lite"/>
    </source>
</evidence>
<protein>
    <recommendedName>
        <fullName evidence="5">Transmembrane protein</fullName>
    </recommendedName>
</protein>
<feature type="compositionally biased region" description="Basic residues" evidence="1">
    <location>
        <begin position="1"/>
        <end position="17"/>
    </location>
</feature>
<sequence>MPKNKGKGLKKQRQGKNMRRELVFKEDSQEYAQEMFFLLLNVLQWCAFMNTTPVLLSHSLHTHTHTMVTFPVCGMPFFMMRATTFLFGAYSIHNTPTPGSPMRIEFIS</sequence>
<feature type="transmembrane region" description="Helical" evidence="2">
    <location>
        <begin position="68"/>
        <end position="92"/>
    </location>
</feature>
<proteinExistence type="predicted"/>
<evidence type="ECO:0000256" key="2">
    <source>
        <dbReference type="SAM" id="Phobius"/>
    </source>
</evidence>
<dbReference type="Proteomes" id="UP000694557">
    <property type="component" value="Unassembled WGS sequence"/>
</dbReference>
<feature type="transmembrane region" description="Helical" evidence="2">
    <location>
        <begin position="35"/>
        <end position="56"/>
    </location>
</feature>
<dbReference type="AlphaFoldDB" id="A0A8C7KGN1"/>
<dbReference type="GeneTree" id="ENSGT01010000229644"/>
<dbReference type="Ensembl" id="ENSOKIT00005109392.1">
    <property type="protein sequence ID" value="ENSOKIP00005102103.1"/>
    <property type="gene ID" value="ENSOKIG00005044914.1"/>
</dbReference>
<keyword evidence="2" id="KW-0472">Membrane</keyword>
<reference evidence="3" key="2">
    <citation type="submission" date="2025-09" db="UniProtKB">
        <authorList>
            <consortium name="Ensembl"/>
        </authorList>
    </citation>
    <scope>IDENTIFICATION</scope>
</reference>
<accession>A0A8C7KGN1</accession>